<sequence length="784" mass="87190">MTLPIAAVESESGHDGASVGSVHPATLVASDGTSLLSGFAGNDVMKMPAAAVSAGAVEDATDHADDEQTRCPATVIEAAMDANGATTVMAQTTALLPPPPTPIAAMVDLIVKQDEVRASPSPRPIMVAGRPERCELEGFTPFSKCHLWKLMMSFYDREGVESWAQGIVPHFITSNTFIAKRYSNVLRAYFRDVMRPGSEYPLDPSEPFYIVELGTGSGKFSFYFLKALAEAERVLDFPLDKIKYVMTDFTEQNFNFWKTHPALAPFVKRGIVDFAIFDATKDTELHLTVSNDVLRPHQLKNPLCIIANYLFDTLYHDLFQVEHGILKEGLISVGSKKTQEPDPLDPDIIKRLSNLYKYEQIDETFYGEENPHLNNILKWYHEYYDPESSGATVLVPIGALSAIERLSQLSSNRVVVISGDKGNSNPDHFRGVCDPHIAVHGSFSVMVNYHAIGIYFASRGGFALHSPQEEASLKVSMFVLPGEPARLQSAQDQLQQPPPTSMTELYGDDLDRVCEARSRAFPNVSVAFEDEIVAFGPNDFFVMQKAIKEDTKAPSLKAVLALLKLSCWDPDVFYKFRDVLLDHSPACPPKLKKDVRHGIPLVWKNYYALDKEKDIAFEIGRLYYGIHDYDSALAFYTRSMHEMGKHHVTSHNMGLCHYSKRQLDLAATCFEEAYALNSSYQKALTWLQRVQKELGLISQTATIGALGDNATQQRMRHEELLVQQIQLVMPDHEEVNARPSRFLSTDETSPRRRPDAAMTTTTPVGTPTFPSSSPFASSSSNSPE</sequence>
<evidence type="ECO:0000256" key="1">
    <source>
        <dbReference type="SAM" id="MobiDB-lite"/>
    </source>
</evidence>
<dbReference type="InParanoid" id="K3WP22"/>
<keyword evidence="3" id="KW-1185">Reference proteome</keyword>
<evidence type="ECO:0000313" key="2">
    <source>
        <dbReference type="EnsemblProtists" id="PYU1_T006714"/>
    </source>
</evidence>
<dbReference type="OMA" id="DPHIAVH"/>
<dbReference type="VEuPathDB" id="FungiDB:PYU1_G006702"/>
<reference evidence="3" key="1">
    <citation type="journal article" date="2010" name="Genome Biol.">
        <title>Genome sequence of the necrotrophic plant pathogen Pythium ultimum reveals original pathogenicity mechanisms and effector repertoire.</title>
        <authorList>
            <person name="Levesque C.A."/>
            <person name="Brouwer H."/>
            <person name="Cano L."/>
            <person name="Hamilton J.P."/>
            <person name="Holt C."/>
            <person name="Huitema E."/>
            <person name="Raffaele S."/>
            <person name="Robideau G.P."/>
            <person name="Thines M."/>
            <person name="Win J."/>
            <person name="Zerillo M.M."/>
            <person name="Beakes G.W."/>
            <person name="Boore J.L."/>
            <person name="Busam D."/>
            <person name="Dumas B."/>
            <person name="Ferriera S."/>
            <person name="Fuerstenberg S.I."/>
            <person name="Gachon C.M."/>
            <person name="Gaulin E."/>
            <person name="Govers F."/>
            <person name="Grenville-Briggs L."/>
            <person name="Horner N."/>
            <person name="Hostetler J."/>
            <person name="Jiang R.H."/>
            <person name="Johnson J."/>
            <person name="Krajaejun T."/>
            <person name="Lin H."/>
            <person name="Meijer H.J."/>
            <person name="Moore B."/>
            <person name="Morris P."/>
            <person name="Phuntmart V."/>
            <person name="Puiu D."/>
            <person name="Shetty J."/>
            <person name="Stajich J.E."/>
            <person name="Tripathy S."/>
            <person name="Wawra S."/>
            <person name="van West P."/>
            <person name="Whitty B.R."/>
            <person name="Coutinho P.M."/>
            <person name="Henrissat B."/>
            <person name="Martin F."/>
            <person name="Thomas P.D."/>
            <person name="Tyler B.M."/>
            <person name="De Vries R.P."/>
            <person name="Kamoun S."/>
            <person name="Yandell M."/>
            <person name="Tisserat N."/>
            <person name="Buell C.R."/>
        </authorList>
    </citation>
    <scope>NUCLEOTIDE SEQUENCE</scope>
    <source>
        <strain evidence="3">DAOM:BR144</strain>
    </source>
</reference>
<dbReference type="Proteomes" id="UP000019132">
    <property type="component" value="Unassembled WGS sequence"/>
</dbReference>
<proteinExistence type="predicted"/>
<dbReference type="Gene3D" id="1.25.40.10">
    <property type="entry name" value="Tetratricopeptide repeat domain"/>
    <property type="match status" value="1"/>
</dbReference>
<dbReference type="SMART" id="SM00028">
    <property type="entry name" value="TPR"/>
    <property type="match status" value="2"/>
</dbReference>
<dbReference type="SUPFAM" id="SSF53335">
    <property type="entry name" value="S-adenosyl-L-methionine-dependent methyltransferases"/>
    <property type="match status" value="1"/>
</dbReference>
<dbReference type="InterPro" id="IPR029063">
    <property type="entry name" value="SAM-dependent_MTases_sf"/>
</dbReference>
<organism evidence="2 3">
    <name type="scientific">Globisporangium ultimum (strain ATCC 200006 / CBS 805.95 / DAOM BR144)</name>
    <name type="common">Pythium ultimum</name>
    <dbReference type="NCBI Taxonomy" id="431595"/>
    <lineage>
        <taxon>Eukaryota</taxon>
        <taxon>Sar</taxon>
        <taxon>Stramenopiles</taxon>
        <taxon>Oomycota</taxon>
        <taxon>Peronosporomycetes</taxon>
        <taxon>Pythiales</taxon>
        <taxon>Pythiaceae</taxon>
        <taxon>Globisporangium</taxon>
    </lineage>
</organism>
<dbReference type="InterPro" id="IPR011990">
    <property type="entry name" value="TPR-like_helical_dom_sf"/>
</dbReference>
<protein>
    <submittedName>
        <fullName evidence="2">Uncharacterized protein</fullName>
    </submittedName>
</protein>
<dbReference type="InterPro" id="IPR038375">
    <property type="entry name" value="NDUFAF7_sf"/>
</dbReference>
<accession>K3WP22</accession>
<evidence type="ECO:0000313" key="3">
    <source>
        <dbReference type="Proteomes" id="UP000019132"/>
    </source>
</evidence>
<dbReference type="EnsemblProtists" id="PYU1_T006714">
    <property type="protein sequence ID" value="PYU1_T006714"/>
    <property type="gene ID" value="PYU1_G006702"/>
</dbReference>
<dbReference type="HOGENOM" id="CLU_020053_0_0_1"/>
<feature type="region of interest" description="Disordered" evidence="1">
    <location>
        <begin position="734"/>
        <end position="784"/>
    </location>
</feature>
<dbReference type="EMBL" id="GL376635">
    <property type="status" value="NOT_ANNOTATED_CDS"/>
    <property type="molecule type" value="Genomic_DNA"/>
</dbReference>
<dbReference type="InterPro" id="IPR019734">
    <property type="entry name" value="TPR_rpt"/>
</dbReference>
<feature type="compositionally biased region" description="Low complexity" evidence="1">
    <location>
        <begin position="759"/>
        <end position="784"/>
    </location>
</feature>
<dbReference type="STRING" id="431595.K3WP22"/>
<dbReference type="Gene3D" id="3.40.50.12710">
    <property type="match status" value="1"/>
</dbReference>
<dbReference type="eggNOG" id="ENOG502QS4P">
    <property type="taxonomic scope" value="Eukaryota"/>
</dbReference>
<dbReference type="AlphaFoldDB" id="K3WP22"/>
<reference evidence="3" key="2">
    <citation type="submission" date="2010-04" db="EMBL/GenBank/DDBJ databases">
        <authorList>
            <person name="Buell R."/>
            <person name="Hamilton J."/>
            <person name="Hostetler J."/>
        </authorList>
    </citation>
    <scope>NUCLEOTIDE SEQUENCE [LARGE SCALE GENOMIC DNA]</scope>
    <source>
        <strain evidence="3">DAOM:BR144</strain>
    </source>
</reference>
<dbReference type="SUPFAM" id="SSF48452">
    <property type="entry name" value="TPR-like"/>
    <property type="match status" value="1"/>
</dbReference>
<reference evidence="2" key="3">
    <citation type="submission" date="2015-02" db="UniProtKB">
        <authorList>
            <consortium name="EnsemblProtists"/>
        </authorList>
    </citation>
    <scope>IDENTIFICATION</scope>
    <source>
        <strain evidence="2">DAOM BR144</strain>
    </source>
</reference>
<name>K3WP22_GLOUD</name>